<gene>
    <name evidence="1" type="ORF">ERS852578_01579</name>
</gene>
<dbReference type="Proteomes" id="UP000095390">
    <property type="component" value="Unassembled WGS sequence"/>
</dbReference>
<evidence type="ECO:0000313" key="1">
    <source>
        <dbReference type="EMBL" id="CUN00236.1"/>
    </source>
</evidence>
<accession>A0A173TDP0</accession>
<name>A0A173TDP0_9FIRM</name>
<proteinExistence type="predicted"/>
<evidence type="ECO:0000313" key="2">
    <source>
        <dbReference type="Proteomes" id="UP000095390"/>
    </source>
</evidence>
<dbReference type="EMBL" id="CYYC01000017">
    <property type="protein sequence ID" value="CUN00236.1"/>
    <property type="molecule type" value="Genomic_DNA"/>
</dbReference>
<reference evidence="1 2" key="1">
    <citation type="submission" date="2015-09" db="EMBL/GenBank/DDBJ databases">
        <authorList>
            <consortium name="Pathogen Informatics"/>
        </authorList>
    </citation>
    <scope>NUCLEOTIDE SEQUENCE [LARGE SCALE GENOMIC DNA]</scope>
    <source>
        <strain evidence="1 2">2789STDY5834966</strain>
    </source>
</reference>
<dbReference type="AlphaFoldDB" id="A0A173TDP0"/>
<organism evidence="1 2">
    <name type="scientific">Anaerobutyricum hallii</name>
    <dbReference type="NCBI Taxonomy" id="39488"/>
    <lineage>
        <taxon>Bacteria</taxon>
        <taxon>Bacillati</taxon>
        <taxon>Bacillota</taxon>
        <taxon>Clostridia</taxon>
        <taxon>Lachnospirales</taxon>
        <taxon>Lachnospiraceae</taxon>
        <taxon>Anaerobutyricum</taxon>
    </lineage>
</organism>
<protein>
    <submittedName>
        <fullName evidence="1">Uncharacterized protein</fullName>
    </submittedName>
</protein>
<sequence>MLSVLICFQHTTTIIRVNPSKNNSTESQNLPAIPQITPTINSNFPSTAKAQPPKRVYPLYLWPRSKVWMRALKASIQTAATKVTNIGGRLSSGASFCLRQIPIYISSFFLCSLRFASSLSSTYNTAVTGIANIIPIAPKRLPPINAALNVQSGASPTEPPTTLG</sequence>